<gene>
    <name evidence="1" type="ORF">BK674_21270</name>
</gene>
<dbReference type="AlphaFoldDB" id="A0A423NJJ8"/>
<dbReference type="Pfam" id="PF06101">
    <property type="entry name" value="Vps62"/>
    <property type="match status" value="1"/>
</dbReference>
<dbReference type="InterPro" id="IPR009291">
    <property type="entry name" value="Vps62"/>
</dbReference>
<evidence type="ECO:0000313" key="2">
    <source>
        <dbReference type="Proteomes" id="UP000284207"/>
    </source>
</evidence>
<evidence type="ECO:0000313" key="1">
    <source>
        <dbReference type="EMBL" id="RON98446.1"/>
    </source>
</evidence>
<comment type="caution">
    <text evidence="1">The sequence shown here is derived from an EMBL/GenBank/DDBJ whole genome shotgun (WGS) entry which is preliminary data.</text>
</comment>
<reference evidence="1 2" key="1">
    <citation type="submission" date="2016-10" db="EMBL/GenBank/DDBJ databases">
        <title>Comparative genome analysis of multiple Pseudomonas spp. focuses on biocontrol and plant growth promoting traits.</title>
        <authorList>
            <person name="Tao X.-Y."/>
            <person name="Taylor C.G."/>
        </authorList>
    </citation>
    <scope>NUCLEOTIDE SEQUENCE [LARGE SCALE GENOMIC DNA]</scope>
    <source>
        <strain evidence="1 2">36B3</strain>
    </source>
</reference>
<protein>
    <recommendedName>
        <fullName evidence="3">DUF946 domain-containing protein</fullName>
    </recommendedName>
</protein>
<dbReference type="PANTHER" id="PTHR48219:SF2">
    <property type="entry name" value="VACUOLAR PROTEIN SORTING-ASSOCIATED PROTEIN 62"/>
    <property type="match status" value="1"/>
</dbReference>
<name>A0A423NJJ8_9PSED</name>
<dbReference type="Proteomes" id="UP000284207">
    <property type="component" value="Unassembled WGS sequence"/>
</dbReference>
<proteinExistence type="predicted"/>
<accession>A0A423NJJ8</accession>
<sequence length="457" mass="49906">MPTHETAALPTAQMQPIRNDNLLISFTTEFLRIWDTVGSRVKPAAFWRPTPPADVLPGYFPLGDVAIDDHDNINDRHAVAVVCEAATPSADPAKGSALRRPDDYELIWQDTGSGSKKDGAIWRPIPPQGYVALGSVCSDGHGKPSLNAVRCVRADLLIASGLNVPVWTDKGSGARQSISTWSAIPPSAPADEIHLAPGTFVGVNGYSKPASFNLYSLRIPIVIDVNARPAAPVLVDVTPATLQAPEQPAYSARLPWFIVKDPQLTRRQQFHQSPEYLLQRTDHYQLVGHCHNTENNNKTVRWVAPRLQQNNRLRLFSNATLIEFGAQWQSNLSQPFLFSARLNNDFTHCETHANEWLNPAPIDVAAIVAGNSSMAVYLTQSDYKLLRADGTQIGSVVSYTDGRNLHFSVYTPPQPNATDLPAEATHMQSATVDHEADNEVAALPASTELPVVTDSVP</sequence>
<organism evidence="1 2">
    <name type="scientific">Pseudomonas moraviensis</name>
    <dbReference type="NCBI Taxonomy" id="321662"/>
    <lineage>
        <taxon>Bacteria</taxon>
        <taxon>Pseudomonadati</taxon>
        <taxon>Pseudomonadota</taxon>
        <taxon>Gammaproteobacteria</taxon>
        <taxon>Pseudomonadales</taxon>
        <taxon>Pseudomonadaceae</taxon>
        <taxon>Pseudomonas</taxon>
    </lineage>
</organism>
<dbReference type="RefSeq" id="WP_123419799.1">
    <property type="nucleotide sequence ID" value="NZ_MOCA01000007.1"/>
</dbReference>
<dbReference type="PANTHER" id="PTHR48219">
    <property type="entry name" value="VACUOLAR PROTEIN SORTING-ASSOCIATED PROTEIN 62-RELATED"/>
    <property type="match status" value="1"/>
</dbReference>
<evidence type="ECO:0008006" key="3">
    <source>
        <dbReference type="Google" id="ProtNLM"/>
    </source>
</evidence>
<dbReference type="EMBL" id="MOCA01000007">
    <property type="protein sequence ID" value="RON98446.1"/>
    <property type="molecule type" value="Genomic_DNA"/>
</dbReference>